<evidence type="ECO:0000256" key="9">
    <source>
        <dbReference type="ARBA" id="ARBA00023182"/>
    </source>
</evidence>
<dbReference type="SMART" id="SM00921">
    <property type="entry name" value="MHC_II_beta"/>
    <property type="match status" value="1"/>
</dbReference>
<accession>A0A8B9NS37</accession>
<dbReference type="Gene3D" id="2.60.40.10">
    <property type="entry name" value="Immunoglobulins"/>
    <property type="match status" value="1"/>
</dbReference>
<sequence length="259" mass="29966">MASLGIPEFKTSWVVTLTVMIMLRSNVALCTDLPDHFLLQRKHECHYTDGTQQVRYLDRFIWDQQEICYYDSEVGFYMARTDLGREIAAYWNRLQWLSYLWASREKFCNYNQRRFQSLMNRTVMPRVKIFPVQTEPLGNPNKLACSATRFYPSEIKIRWFKNGQEETDKVVYEDLLPNGDWSFQILVTLGVTPKQGDVYTCQVEHISLPAPITMDWETHSGSGGGKKLTGALAFVLGLGFTVVGLIIYQKKKKGELFMS</sequence>
<dbReference type="InterPro" id="IPR036179">
    <property type="entry name" value="Ig-like_dom_sf"/>
</dbReference>
<dbReference type="Pfam" id="PF07654">
    <property type="entry name" value="C1-set"/>
    <property type="match status" value="1"/>
</dbReference>
<feature type="domain" description="Ig-like" evidence="12">
    <location>
        <begin position="125"/>
        <end position="213"/>
    </location>
</feature>
<keyword evidence="14" id="KW-1185">Reference proteome</keyword>
<evidence type="ECO:0000259" key="12">
    <source>
        <dbReference type="PROSITE" id="PS50835"/>
    </source>
</evidence>
<dbReference type="Pfam" id="PF00969">
    <property type="entry name" value="MHC_II_beta"/>
    <property type="match status" value="1"/>
</dbReference>
<evidence type="ECO:0000256" key="4">
    <source>
        <dbReference type="ARBA" id="ARBA00022989"/>
    </source>
</evidence>
<proteinExistence type="predicted"/>
<dbReference type="GO" id="GO:0002250">
    <property type="term" value="P:adaptive immune response"/>
    <property type="evidence" value="ECO:0007669"/>
    <property type="project" value="UniProtKB-KW"/>
</dbReference>
<dbReference type="InterPro" id="IPR000353">
    <property type="entry name" value="MHC_II_b_N"/>
</dbReference>
<evidence type="ECO:0000256" key="3">
    <source>
        <dbReference type="ARBA" id="ARBA00022859"/>
    </source>
</evidence>
<dbReference type="InterPro" id="IPR050160">
    <property type="entry name" value="MHC/Immunoglobulin"/>
</dbReference>
<keyword evidence="7" id="KW-1015">Disulfide bond</keyword>
<keyword evidence="2 10" id="KW-0812">Transmembrane</keyword>
<protein>
    <recommendedName>
        <fullName evidence="12">Ig-like domain-containing protein</fullName>
    </recommendedName>
</protein>
<dbReference type="CDD" id="cd05766">
    <property type="entry name" value="IgC1_MHC_II_beta"/>
    <property type="match status" value="1"/>
</dbReference>
<dbReference type="GO" id="GO:0042613">
    <property type="term" value="C:MHC class II protein complex"/>
    <property type="evidence" value="ECO:0007669"/>
    <property type="project" value="UniProtKB-KW"/>
</dbReference>
<evidence type="ECO:0000313" key="13">
    <source>
        <dbReference type="Ensembl" id="ENSAOWP00000000640.1"/>
    </source>
</evidence>
<evidence type="ECO:0000256" key="11">
    <source>
        <dbReference type="SAM" id="SignalP"/>
    </source>
</evidence>
<keyword evidence="8" id="KW-0325">Glycoprotein</keyword>
<dbReference type="Ensembl" id="ENSAOWT00000000738.1">
    <property type="protein sequence ID" value="ENSAOWP00000000640.1"/>
    <property type="gene ID" value="ENSAOWG00000000504.1"/>
</dbReference>
<keyword evidence="11" id="KW-0732">Signal</keyword>
<dbReference type="GO" id="GO:0002504">
    <property type="term" value="P:antigen processing and presentation of peptide or polysaccharide antigen via MHC class II"/>
    <property type="evidence" value="ECO:0007669"/>
    <property type="project" value="UniProtKB-KW"/>
</dbReference>
<dbReference type="SMART" id="SM00407">
    <property type="entry name" value="IGc1"/>
    <property type="match status" value="1"/>
</dbReference>
<feature type="transmembrane region" description="Helical" evidence="10">
    <location>
        <begin position="228"/>
        <end position="248"/>
    </location>
</feature>
<dbReference type="Gene3D" id="3.10.320.10">
    <property type="entry name" value="Class II Histocompatibility Antigen, M Beta Chain, Chain B, domain 1"/>
    <property type="match status" value="1"/>
</dbReference>
<keyword evidence="4 10" id="KW-1133">Transmembrane helix</keyword>
<evidence type="ECO:0000256" key="2">
    <source>
        <dbReference type="ARBA" id="ARBA00022692"/>
    </source>
</evidence>
<evidence type="ECO:0000256" key="6">
    <source>
        <dbReference type="ARBA" id="ARBA00023136"/>
    </source>
</evidence>
<reference evidence="13" key="2">
    <citation type="submission" date="2025-09" db="UniProtKB">
        <authorList>
            <consortium name="Ensembl"/>
        </authorList>
    </citation>
    <scope>IDENTIFICATION</scope>
</reference>
<keyword evidence="6 10" id="KW-0472">Membrane</keyword>
<evidence type="ECO:0000256" key="7">
    <source>
        <dbReference type="ARBA" id="ARBA00023157"/>
    </source>
</evidence>
<dbReference type="Proteomes" id="UP000694424">
    <property type="component" value="Unplaced"/>
</dbReference>
<name>A0A8B9NS37_APTOW</name>
<dbReference type="InterPro" id="IPR003006">
    <property type="entry name" value="Ig/MHC_CS"/>
</dbReference>
<evidence type="ECO:0000256" key="8">
    <source>
        <dbReference type="ARBA" id="ARBA00023180"/>
    </source>
</evidence>
<feature type="signal peptide" evidence="11">
    <location>
        <begin position="1"/>
        <end position="28"/>
    </location>
</feature>
<evidence type="ECO:0000256" key="10">
    <source>
        <dbReference type="SAM" id="Phobius"/>
    </source>
</evidence>
<evidence type="ECO:0000313" key="14">
    <source>
        <dbReference type="Proteomes" id="UP000694424"/>
    </source>
</evidence>
<dbReference type="SUPFAM" id="SSF48726">
    <property type="entry name" value="Immunoglobulin"/>
    <property type="match status" value="1"/>
</dbReference>
<comment type="subcellular location">
    <subcellularLocation>
        <location evidence="1">Membrane</location>
        <topology evidence="1">Single-pass type I membrane protein</topology>
    </subcellularLocation>
</comment>
<dbReference type="PROSITE" id="PS50835">
    <property type="entry name" value="IG_LIKE"/>
    <property type="match status" value="1"/>
</dbReference>
<dbReference type="InterPro" id="IPR007110">
    <property type="entry name" value="Ig-like_dom"/>
</dbReference>
<evidence type="ECO:0000256" key="1">
    <source>
        <dbReference type="ARBA" id="ARBA00004479"/>
    </source>
</evidence>
<keyword evidence="9" id="KW-0491">MHC II</keyword>
<dbReference type="InterPro" id="IPR013783">
    <property type="entry name" value="Ig-like_fold"/>
</dbReference>
<dbReference type="PANTHER" id="PTHR19944:SF99">
    <property type="entry name" value="HLA CLASS II HISTOCOMPATIBILITY ANTIGEN, DRB1 BETA CHAIN"/>
    <property type="match status" value="1"/>
</dbReference>
<dbReference type="PANTHER" id="PTHR19944">
    <property type="entry name" value="MHC CLASS II-RELATED"/>
    <property type="match status" value="1"/>
</dbReference>
<keyword evidence="3" id="KW-0391">Immunity</keyword>
<evidence type="ECO:0000256" key="5">
    <source>
        <dbReference type="ARBA" id="ARBA00023130"/>
    </source>
</evidence>
<feature type="chain" id="PRO_5034605277" description="Ig-like domain-containing protein" evidence="11">
    <location>
        <begin position="29"/>
        <end position="259"/>
    </location>
</feature>
<keyword evidence="5" id="KW-1064">Adaptive immunity</keyword>
<dbReference type="PROSITE" id="PS00290">
    <property type="entry name" value="IG_MHC"/>
    <property type="match status" value="1"/>
</dbReference>
<dbReference type="InterPro" id="IPR011162">
    <property type="entry name" value="MHC_I/II-like_Ag-recog"/>
</dbReference>
<dbReference type="InterPro" id="IPR003597">
    <property type="entry name" value="Ig_C1-set"/>
</dbReference>
<dbReference type="SUPFAM" id="SSF54452">
    <property type="entry name" value="MHC antigen-recognition domain"/>
    <property type="match status" value="1"/>
</dbReference>
<dbReference type="InterPro" id="IPR014745">
    <property type="entry name" value="MHC_II_a/b_N"/>
</dbReference>
<organism evidence="13 14">
    <name type="scientific">Apteryx owenii</name>
    <name type="common">Little spotted kiwi</name>
    <dbReference type="NCBI Taxonomy" id="8824"/>
    <lineage>
        <taxon>Eukaryota</taxon>
        <taxon>Metazoa</taxon>
        <taxon>Chordata</taxon>
        <taxon>Craniata</taxon>
        <taxon>Vertebrata</taxon>
        <taxon>Euteleostomi</taxon>
        <taxon>Archelosauria</taxon>
        <taxon>Archosauria</taxon>
        <taxon>Dinosauria</taxon>
        <taxon>Saurischia</taxon>
        <taxon>Theropoda</taxon>
        <taxon>Coelurosauria</taxon>
        <taxon>Aves</taxon>
        <taxon>Palaeognathae</taxon>
        <taxon>Apterygiformes</taxon>
        <taxon>Apterygidae</taxon>
        <taxon>Apteryx</taxon>
    </lineage>
</organism>
<dbReference type="AlphaFoldDB" id="A0A8B9NS37"/>
<reference evidence="13" key="1">
    <citation type="submission" date="2025-08" db="UniProtKB">
        <authorList>
            <consortium name="Ensembl"/>
        </authorList>
    </citation>
    <scope>IDENTIFICATION</scope>
</reference>